<dbReference type="Pfam" id="PF01370">
    <property type="entry name" value="Epimerase"/>
    <property type="match status" value="1"/>
</dbReference>
<evidence type="ECO:0000256" key="1">
    <source>
        <dbReference type="ARBA" id="ARBA00004370"/>
    </source>
</evidence>
<dbReference type="STRING" id="215243.A0A0D2DPZ5"/>
<gene>
    <name evidence="3" type="ORF">PV06_03340</name>
</gene>
<dbReference type="SUPFAM" id="SSF51735">
    <property type="entry name" value="NAD(P)-binding Rossmann-fold domains"/>
    <property type="match status" value="1"/>
</dbReference>
<evidence type="ECO:0000259" key="2">
    <source>
        <dbReference type="Pfam" id="PF01370"/>
    </source>
</evidence>
<dbReference type="OrthoDB" id="3535423at2759"/>
<sequence>MKVIVTGATGFIGKQVVVQCIQNPTITSVIVLTRREIDKNLSSDPKVQVIIHQDFETYPQELLHQIQGSQGCIWCLGGKVGDFPDLETARKVGVDYTLAAANAFVKGVCPGFQSQSQKFQFVFCSGDGAECDQDKSLWMLSDTRKIKGSVERGLLDIAEANPNVFAATMLRPGGVIPDDKEVLGTIGGLMMIPVVKVSQLAKALVRVCVEPPDARVVPNKEIRRLSA</sequence>
<dbReference type="GO" id="GO:0016020">
    <property type="term" value="C:membrane"/>
    <property type="evidence" value="ECO:0007669"/>
    <property type="project" value="UniProtKB-SubCell"/>
</dbReference>
<feature type="domain" description="NAD-dependent epimerase/dehydratase" evidence="2">
    <location>
        <begin position="3"/>
        <end position="47"/>
    </location>
</feature>
<dbReference type="RefSeq" id="XP_016265119.1">
    <property type="nucleotide sequence ID" value="XM_016404114.1"/>
</dbReference>
<reference evidence="3 4" key="1">
    <citation type="submission" date="2015-01" db="EMBL/GenBank/DDBJ databases">
        <title>The Genome Sequence of Exophiala oligosperma CBS72588.</title>
        <authorList>
            <consortium name="The Broad Institute Genomics Platform"/>
            <person name="Cuomo C."/>
            <person name="de Hoog S."/>
            <person name="Gorbushina A."/>
            <person name="Stielow B."/>
            <person name="Teixiera M."/>
            <person name="Abouelleil A."/>
            <person name="Chapman S.B."/>
            <person name="Priest M."/>
            <person name="Young S.K."/>
            <person name="Wortman J."/>
            <person name="Nusbaum C."/>
            <person name="Birren B."/>
        </authorList>
    </citation>
    <scope>NUCLEOTIDE SEQUENCE [LARGE SCALE GENOMIC DNA]</scope>
    <source>
        <strain evidence="3 4">CBS 72588</strain>
    </source>
</reference>
<dbReference type="InterPro" id="IPR036291">
    <property type="entry name" value="NAD(P)-bd_dom_sf"/>
</dbReference>
<name>A0A0D2DPZ5_9EURO</name>
<dbReference type="PANTHER" id="PTHR14097:SF8">
    <property type="entry name" value="NAD(P)-BINDING DOMAIN-CONTAINING PROTEIN"/>
    <property type="match status" value="1"/>
</dbReference>
<dbReference type="GeneID" id="27355414"/>
<dbReference type="Gene3D" id="3.40.50.720">
    <property type="entry name" value="NAD(P)-binding Rossmann-like Domain"/>
    <property type="match status" value="1"/>
</dbReference>
<dbReference type="VEuPathDB" id="FungiDB:PV06_03340"/>
<dbReference type="Proteomes" id="UP000053342">
    <property type="component" value="Unassembled WGS sequence"/>
</dbReference>
<evidence type="ECO:0000313" key="3">
    <source>
        <dbReference type="EMBL" id="KIW44903.1"/>
    </source>
</evidence>
<dbReference type="EMBL" id="KN847334">
    <property type="protein sequence ID" value="KIW44903.1"/>
    <property type="molecule type" value="Genomic_DNA"/>
</dbReference>
<keyword evidence="4" id="KW-1185">Reference proteome</keyword>
<comment type="subcellular location">
    <subcellularLocation>
        <location evidence="1">Membrane</location>
    </subcellularLocation>
</comment>
<dbReference type="InterPro" id="IPR001509">
    <property type="entry name" value="Epimerase_deHydtase"/>
</dbReference>
<dbReference type="HOGENOM" id="CLU_071330_0_1_1"/>
<protein>
    <recommendedName>
        <fullName evidence="2">NAD-dependent epimerase/dehydratase domain-containing protein</fullName>
    </recommendedName>
</protein>
<dbReference type="AlphaFoldDB" id="A0A0D2DPZ5"/>
<dbReference type="PANTHER" id="PTHR14097">
    <property type="entry name" value="OXIDOREDUCTASE HTATIP2"/>
    <property type="match status" value="1"/>
</dbReference>
<proteinExistence type="predicted"/>
<organism evidence="3 4">
    <name type="scientific">Exophiala oligosperma</name>
    <dbReference type="NCBI Taxonomy" id="215243"/>
    <lineage>
        <taxon>Eukaryota</taxon>
        <taxon>Fungi</taxon>
        <taxon>Dikarya</taxon>
        <taxon>Ascomycota</taxon>
        <taxon>Pezizomycotina</taxon>
        <taxon>Eurotiomycetes</taxon>
        <taxon>Chaetothyriomycetidae</taxon>
        <taxon>Chaetothyriales</taxon>
        <taxon>Herpotrichiellaceae</taxon>
        <taxon>Exophiala</taxon>
    </lineage>
</organism>
<accession>A0A0D2DPZ5</accession>
<evidence type="ECO:0000313" key="4">
    <source>
        <dbReference type="Proteomes" id="UP000053342"/>
    </source>
</evidence>